<evidence type="ECO:0000313" key="3">
    <source>
        <dbReference type="Proteomes" id="UP001548832"/>
    </source>
</evidence>
<organism evidence="2 3">
    <name type="scientific">Mesorhizobium shangrilense</name>
    <dbReference type="NCBI Taxonomy" id="460060"/>
    <lineage>
        <taxon>Bacteria</taxon>
        <taxon>Pseudomonadati</taxon>
        <taxon>Pseudomonadota</taxon>
        <taxon>Alphaproteobacteria</taxon>
        <taxon>Hyphomicrobiales</taxon>
        <taxon>Phyllobacteriaceae</taxon>
        <taxon>Mesorhizobium</taxon>
    </lineage>
</organism>
<evidence type="ECO:0000259" key="1">
    <source>
        <dbReference type="Pfam" id="PF00483"/>
    </source>
</evidence>
<sequence length="365" mass="40533">MLGVVRADQKASSVTAFFAETTFENMFVVDEEQCLQAEIHHHEWRRLLALGIDDQTCIELLLSSYDEIERKCRTPARVALKSRFPHIEAKYDEPGHRIVHTEIRMPSPTRLDAHGLIMAGGFGRRLGDLTKTTPKPMLDVGGKPIAEHLLDNLVDNGISDIFVSLFFEGDVVTNHFGDGSSFGARVRYLKETTPFGTAGCLSLLPREIKHPLLVVNGDVITTAQFGRLVEFHNAAGYDITVSVRPFPIQMQFGVIDQVDGLISRIREKPKIIHQINVAIYVLSPSVLEHVPAGKVDMPSLIETLIPLGFRVGAFPLIEDWIDVGTLPDLERARIKVEAGHHRHELSIESAKVMVLKETKAAVLCG</sequence>
<dbReference type="InterPro" id="IPR050486">
    <property type="entry name" value="Mannose-1P_guanyltransferase"/>
</dbReference>
<dbReference type="SUPFAM" id="SSF53448">
    <property type="entry name" value="Nucleotide-diphospho-sugar transferases"/>
    <property type="match status" value="1"/>
</dbReference>
<evidence type="ECO:0000313" key="2">
    <source>
        <dbReference type="EMBL" id="MET2832188.1"/>
    </source>
</evidence>
<protein>
    <submittedName>
        <fullName evidence="2">Sugar phosphate nucleotidyltransferase</fullName>
    </submittedName>
</protein>
<dbReference type="Proteomes" id="UP001548832">
    <property type="component" value="Unassembled WGS sequence"/>
</dbReference>
<dbReference type="Gene3D" id="3.90.550.10">
    <property type="entry name" value="Spore Coat Polysaccharide Biosynthesis Protein SpsA, Chain A"/>
    <property type="match status" value="1"/>
</dbReference>
<keyword evidence="3" id="KW-1185">Reference proteome</keyword>
<reference evidence="2 3" key="1">
    <citation type="submission" date="2024-06" db="EMBL/GenBank/DDBJ databases">
        <authorList>
            <person name="Kim D.-U."/>
        </authorList>
    </citation>
    <scope>NUCLEOTIDE SEQUENCE [LARGE SCALE GENOMIC DNA]</scope>
    <source>
        <strain evidence="2 3">KACC15460</strain>
    </source>
</reference>
<accession>A0ABV2DQB4</accession>
<gene>
    <name evidence="2" type="ORF">ABVQ20_35105</name>
</gene>
<proteinExistence type="predicted"/>
<dbReference type="InterPro" id="IPR029044">
    <property type="entry name" value="Nucleotide-diphossugar_trans"/>
</dbReference>
<name>A0ABV2DQB4_9HYPH</name>
<dbReference type="EMBL" id="JBEWSZ010000008">
    <property type="protein sequence ID" value="MET2832188.1"/>
    <property type="molecule type" value="Genomic_DNA"/>
</dbReference>
<feature type="domain" description="Nucleotidyl transferase" evidence="1">
    <location>
        <begin position="115"/>
        <end position="336"/>
    </location>
</feature>
<dbReference type="InterPro" id="IPR005835">
    <property type="entry name" value="NTP_transferase_dom"/>
</dbReference>
<dbReference type="Pfam" id="PF00483">
    <property type="entry name" value="NTP_transferase"/>
    <property type="match status" value="1"/>
</dbReference>
<comment type="caution">
    <text evidence="2">The sequence shown here is derived from an EMBL/GenBank/DDBJ whole genome shotgun (WGS) entry which is preliminary data.</text>
</comment>
<dbReference type="PANTHER" id="PTHR22572">
    <property type="entry name" value="SUGAR-1-PHOSPHATE GUANYL TRANSFERASE"/>
    <property type="match status" value="1"/>
</dbReference>
<dbReference type="RefSeq" id="WP_354464415.1">
    <property type="nucleotide sequence ID" value="NZ_JBEWSZ010000008.1"/>
</dbReference>